<dbReference type="SUPFAM" id="SSF51735">
    <property type="entry name" value="NAD(P)-binding Rossmann-fold domains"/>
    <property type="match status" value="2"/>
</dbReference>
<dbReference type="Gene3D" id="3.40.50.720">
    <property type="entry name" value="NAD(P)-binding Rossmann-like Domain"/>
    <property type="match status" value="2"/>
</dbReference>
<dbReference type="Proteomes" id="UP000510822">
    <property type="component" value="Chromosome"/>
</dbReference>
<gene>
    <name evidence="4" type="ORF">HZU75_02500</name>
</gene>
<name>A0A7D5V8U1_9NEIS</name>
<keyword evidence="2" id="KW-0472">Membrane</keyword>
<keyword evidence="2" id="KW-0812">Transmembrane</keyword>
<dbReference type="InterPro" id="IPR003869">
    <property type="entry name" value="Polysac_CapD-like"/>
</dbReference>
<keyword evidence="2" id="KW-1133">Transmembrane helix</keyword>
<organism evidence="4 5">
    <name type="scientific">Chitinibacter fontanus</name>
    <dbReference type="NCBI Taxonomy" id="1737446"/>
    <lineage>
        <taxon>Bacteria</taxon>
        <taxon>Pseudomonadati</taxon>
        <taxon>Pseudomonadota</taxon>
        <taxon>Betaproteobacteria</taxon>
        <taxon>Neisseriales</taxon>
        <taxon>Chitinibacteraceae</taxon>
        <taxon>Chitinibacter</taxon>
    </lineage>
</organism>
<evidence type="ECO:0000259" key="3">
    <source>
        <dbReference type="Pfam" id="PF02719"/>
    </source>
</evidence>
<sequence>MIRRLSYLPRTTKSLIILAVDFVLLPVALWAAIALRIDDWTYPRQFAWWVFLLPSLIASPIFIRLGLYRAVIRYIEDRAVITIASAVSLATLGFITSLQLFQVTGIPRGSLLIFWLMAMAIIISSRFVARAILRRLAPLSTDRKTVLIYGAGSAGRQLAVALRTGQEFEPVGFVDDARDQQGLQIGGLRVFSNSEMIDLISAGSVDQILLAIPSAPRSRQIELVNQLEPLAVEVRVLPGMADLVSGEVRLADAREVGVDELLGREPVPPNKALLARNIAGKVVMVTGAGGSIGSELCRQIIKNQPTALVLYELSEFALYSIEQELTHIIREHALPIAVHPVLGSVQNGMRLTAIMARYQVQTVYHAAAYKHVPLVEFNITEGILNNAFGTRSAAAAAIEAGVESFVLISTDKAVRPTNVMGASKRMAELALQAYALDPSVKTRFSMVRFGNVLGSSGSVVPLFRKQIATGGPVKVTHPEINRFFMTIPEASQLVIQAGAMGGNGEVFVLDMGSPVRIVDLARRMIHLSGYRVRDEANPHGDIAIEFSGLRPGEKLYEELLIGDNVSGTEHPRIMKANESCLTLNELEQVIADLGVACVANDSRTIIEILQRCVSGFKPDQDVRDHLYEFADQ</sequence>
<dbReference type="InterPro" id="IPR051203">
    <property type="entry name" value="Polysaccharide_Synthase-Rel"/>
</dbReference>
<dbReference type="Pfam" id="PF13727">
    <property type="entry name" value="CoA_binding_3"/>
    <property type="match status" value="1"/>
</dbReference>
<dbReference type="KEGG" id="cfon:HZU75_02500"/>
<dbReference type="EMBL" id="CP058952">
    <property type="protein sequence ID" value="QLI80500.1"/>
    <property type="molecule type" value="Genomic_DNA"/>
</dbReference>
<evidence type="ECO:0000256" key="1">
    <source>
        <dbReference type="ARBA" id="ARBA00007430"/>
    </source>
</evidence>
<evidence type="ECO:0000256" key="2">
    <source>
        <dbReference type="SAM" id="Phobius"/>
    </source>
</evidence>
<comment type="similarity">
    <text evidence="1">Belongs to the polysaccharide synthase family.</text>
</comment>
<proteinExistence type="inferred from homology"/>
<feature type="transmembrane region" description="Helical" evidence="2">
    <location>
        <begin position="12"/>
        <end position="34"/>
    </location>
</feature>
<dbReference type="RefSeq" id="WP_180307640.1">
    <property type="nucleotide sequence ID" value="NZ_CP058952.1"/>
</dbReference>
<feature type="transmembrane region" description="Helical" evidence="2">
    <location>
        <begin position="113"/>
        <end position="133"/>
    </location>
</feature>
<keyword evidence="5" id="KW-1185">Reference proteome</keyword>
<dbReference type="PANTHER" id="PTHR43318">
    <property type="entry name" value="UDP-N-ACETYLGLUCOSAMINE 4,6-DEHYDRATASE"/>
    <property type="match status" value="1"/>
</dbReference>
<feature type="domain" description="Polysaccharide biosynthesis protein CapD-like" evidence="3">
    <location>
        <begin position="283"/>
        <end position="577"/>
    </location>
</feature>
<feature type="transmembrane region" description="Helical" evidence="2">
    <location>
        <begin position="79"/>
        <end position="101"/>
    </location>
</feature>
<dbReference type="CDD" id="cd05237">
    <property type="entry name" value="UDP_invert_4-6DH_SDR_e"/>
    <property type="match status" value="1"/>
</dbReference>
<protein>
    <submittedName>
        <fullName evidence="4">Polysaccharide biosynthesis protein</fullName>
    </submittedName>
</protein>
<evidence type="ECO:0000313" key="4">
    <source>
        <dbReference type="EMBL" id="QLI80500.1"/>
    </source>
</evidence>
<evidence type="ECO:0000313" key="5">
    <source>
        <dbReference type="Proteomes" id="UP000510822"/>
    </source>
</evidence>
<dbReference type="PANTHER" id="PTHR43318:SF1">
    <property type="entry name" value="POLYSACCHARIDE BIOSYNTHESIS PROTEIN EPSC-RELATED"/>
    <property type="match status" value="1"/>
</dbReference>
<feature type="transmembrane region" description="Helical" evidence="2">
    <location>
        <begin position="46"/>
        <end position="67"/>
    </location>
</feature>
<dbReference type="InterPro" id="IPR036291">
    <property type="entry name" value="NAD(P)-bd_dom_sf"/>
</dbReference>
<accession>A0A7D5V8U1</accession>
<dbReference type="AlphaFoldDB" id="A0A7D5V8U1"/>
<dbReference type="Pfam" id="PF02719">
    <property type="entry name" value="Polysacc_synt_2"/>
    <property type="match status" value="1"/>
</dbReference>
<reference evidence="4 5" key="1">
    <citation type="journal article" date="2016" name="Int. J. Syst. Evol. Microbiol.">
        <title>Chitinibacter fontanus sp. nov., isolated from a spring.</title>
        <authorList>
            <person name="Sheu S.Y."/>
            <person name="Li Y.S."/>
            <person name="Young C.C."/>
            <person name="Chen W.M."/>
        </authorList>
    </citation>
    <scope>NUCLEOTIDE SEQUENCE [LARGE SCALE GENOMIC DNA]</scope>
    <source>
        <strain evidence="4 5">STM-7</strain>
    </source>
</reference>